<dbReference type="InterPro" id="IPR052556">
    <property type="entry name" value="PolySynth_Transporter"/>
</dbReference>
<feature type="transmembrane region" description="Helical" evidence="1">
    <location>
        <begin position="284"/>
        <end position="305"/>
    </location>
</feature>
<gene>
    <name evidence="2" type="ORF">HQN60_01780</name>
</gene>
<keyword evidence="1" id="KW-1133">Transmembrane helix</keyword>
<accession>A0A6M8SN08</accession>
<keyword evidence="1" id="KW-0472">Membrane</keyword>
<dbReference type="EMBL" id="CP054143">
    <property type="protein sequence ID" value="QKJ65568.1"/>
    <property type="molecule type" value="Genomic_DNA"/>
</dbReference>
<proteinExistence type="predicted"/>
<feature type="transmembrane region" description="Helical" evidence="1">
    <location>
        <begin position="74"/>
        <end position="97"/>
    </location>
</feature>
<feature type="transmembrane region" description="Helical" evidence="1">
    <location>
        <begin position="353"/>
        <end position="371"/>
    </location>
</feature>
<feature type="transmembrane region" description="Helical" evidence="1">
    <location>
        <begin position="247"/>
        <end position="272"/>
    </location>
</feature>
<dbReference type="RefSeq" id="WP_173532078.1">
    <property type="nucleotide sequence ID" value="NZ_CP054143.1"/>
</dbReference>
<feature type="transmembrane region" description="Helical" evidence="1">
    <location>
        <begin position="325"/>
        <end position="346"/>
    </location>
</feature>
<evidence type="ECO:0000256" key="1">
    <source>
        <dbReference type="SAM" id="Phobius"/>
    </source>
</evidence>
<feature type="transmembrane region" description="Helical" evidence="1">
    <location>
        <begin position="38"/>
        <end position="62"/>
    </location>
</feature>
<evidence type="ECO:0000313" key="2">
    <source>
        <dbReference type="EMBL" id="QKJ65568.1"/>
    </source>
</evidence>
<keyword evidence="3" id="KW-1185">Reference proteome</keyword>
<reference evidence="2 3" key="1">
    <citation type="submission" date="2020-05" db="EMBL/GenBank/DDBJ databases">
        <title>Complete genome sequence of Deefgea sp. D17.</title>
        <authorList>
            <person name="Bae J.-W."/>
            <person name="Han J.E."/>
        </authorList>
    </citation>
    <scope>NUCLEOTIDE SEQUENCE [LARGE SCALE GENOMIC DNA]</scope>
    <source>
        <strain evidence="2 3">D17</strain>
    </source>
</reference>
<keyword evidence="1" id="KW-0812">Transmembrane</keyword>
<dbReference type="PANTHER" id="PTHR43424:SF1">
    <property type="entry name" value="LOCUS PUTATIVE PROTEIN 1-RELATED"/>
    <property type="match status" value="1"/>
</dbReference>
<organism evidence="2 3">
    <name type="scientific">Deefgea piscis</name>
    <dbReference type="NCBI Taxonomy" id="2739061"/>
    <lineage>
        <taxon>Bacteria</taxon>
        <taxon>Pseudomonadati</taxon>
        <taxon>Pseudomonadota</taxon>
        <taxon>Betaproteobacteria</taxon>
        <taxon>Neisseriales</taxon>
        <taxon>Chitinibacteraceae</taxon>
        <taxon>Deefgea</taxon>
    </lineage>
</organism>
<dbReference type="AlphaFoldDB" id="A0A6M8SN08"/>
<dbReference type="KEGG" id="dee:HQN60_01780"/>
<sequence length="409" mass="46322">MTFGNIIWGGGEKVVQVLLSLVFTGLTARYFGVNLFGAYQFALSILLIAISMTWLCPAEIFYSKLDTHGKLPRAIVTTSILYRLLISGIIFFIALIYIFNFVNDDDKKIFIIILLCSLLYSEPAGIFRMLLETQGLFQVAAKIRLLALTLKIAVAYVVISTSAHPLFILAAILLESMFTSFMCCYLYLKHNPVYRFRVADFDFDIAKLFFQEGIKVWPGLVAMSFFLRTDRLILEARLDGALYGNYVAAMSVLEQLTSISVMLCATLAPVLIYRADSLDIKKNLIKFLAVSTSFAVICILFSLLFSGVFIKMVYGQKYIFAEQMLRYMSISILFVYLDSVLSTVLVKNKKYTLISIKWILSLCVCFVVVYFNEGWKSGVYGYALGWCFSVVFSLVVVLRLLRSTYRIVN</sequence>
<dbReference type="Proteomes" id="UP000504844">
    <property type="component" value="Chromosome"/>
</dbReference>
<dbReference type="PANTHER" id="PTHR43424">
    <property type="entry name" value="LOCUS PUTATIVE PROTEIN 1-RELATED"/>
    <property type="match status" value="1"/>
</dbReference>
<name>A0A6M8SN08_9NEIS</name>
<feature type="transmembrane region" description="Helical" evidence="1">
    <location>
        <begin position="109"/>
        <end position="131"/>
    </location>
</feature>
<evidence type="ECO:0000313" key="3">
    <source>
        <dbReference type="Proteomes" id="UP000504844"/>
    </source>
</evidence>
<feature type="transmembrane region" description="Helical" evidence="1">
    <location>
        <begin position="383"/>
        <end position="401"/>
    </location>
</feature>
<protein>
    <submittedName>
        <fullName evidence="2">Oligosaccharide flippase family protein</fullName>
    </submittedName>
</protein>